<dbReference type="EMBL" id="AC079770">
    <property type="protein sequence ID" value="AAX93109.1"/>
    <property type="molecule type" value="Genomic_DNA"/>
</dbReference>
<dbReference type="AlphaFoldDB" id="Q96NM1"/>
<evidence type="ECO:0000313" key="2">
    <source>
        <dbReference type="EMBL" id="BAB70863.1"/>
    </source>
</evidence>
<evidence type="ECO:0000313" key="3">
    <source>
        <dbReference type="EMBL" id="CAH10597.1"/>
    </source>
</evidence>
<reference evidence="1" key="4">
    <citation type="submission" date="2002-01" db="EMBL/GenBank/DDBJ databases">
        <authorList>
            <person name="Waterston R."/>
        </authorList>
    </citation>
    <scope>NUCLEOTIDE SEQUENCE</scope>
</reference>
<protein>
    <submittedName>
        <fullName evidence="4">HCG1990367</fullName>
    </submittedName>
    <submittedName>
        <fullName evidence="2">cDNA FLJ30594 fis, clone BRAWH2008903</fullName>
    </submittedName>
</protein>
<dbReference type="EMBL" id="AL713643">
    <property type="protein sequence ID" value="CAH10597.1"/>
    <property type="molecule type" value="mRNA"/>
</dbReference>
<reference evidence="3" key="6">
    <citation type="submission" date="2004-09" db="EMBL/GenBank/DDBJ databases">
        <authorList>
            <consortium name="The German cDNA Consortium"/>
            <person name="Wambutt R."/>
            <person name="Heubner D."/>
            <person name="Mewes H.W."/>
            <person name="Weil B."/>
            <person name="Amid C."/>
            <person name="Osanger A."/>
            <person name="Fobo G."/>
            <person name="Han M."/>
            <person name="Wiemann S."/>
        </authorList>
    </citation>
    <scope>NUCLEOTIDE SEQUENCE</scope>
    <source>
        <tissue evidence="3">Amygdala</tissue>
    </source>
</reference>
<sequence>MSLITCKFKNLGNLHAGGCGYIPLSSTREERVKNGSRVVSTALLSSYHKGIAFVIFPSHHHTPTRPPSPKPSGSGGYLLNLRRRDPPQAFLSGCPPLPPRGSVLLGCTPPRTQFFVFHVVSYPLVLQKLLQTRDQKSIGSNSSCDTSEMSDCWQVTLSI</sequence>
<dbReference type="EMBL" id="CH471053">
    <property type="protein sequence ID" value="EAX01046.1"/>
    <property type="molecule type" value="Genomic_DNA"/>
</dbReference>
<organism evidence="2">
    <name type="scientific">Homo sapiens</name>
    <name type="common">Human</name>
    <dbReference type="NCBI Taxonomy" id="9606"/>
    <lineage>
        <taxon>Eukaryota</taxon>
        <taxon>Metazoa</taxon>
        <taxon>Chordata</taxon>
        <taxon>Craniata</taxon>
        <taxon>Vertebrata</taxon>
        <taxon>Euteleostomi</taxon>
        <taxon>Mammalia</taxon>
        <taxon>Eutheria</taxon>
        <taxon>Euarchontoglires</taxon>
        <taxon>Primates</taxon>
        <taxon>Haplorrhini</taxon>
        <taxon>Catarrhini</taxon>
        <taxon>Hominidae</taxon>
        <taxon>Homo</taxon>
    </lineage>
</organism>
<gene>
    <name evidence="3" type="primary">DKFZp761K2322</name>
    <name evidence="1" type="synonym">FLJ30594</name>
    <name evidence="4" type="ORF">hCG_1990367</name>
</gene>
<reference evidence="1" key="1">
    <citation type="submission" date="2000-09" db="EMBL/GenBank/DDBJ databases">
        <title>The sequence of Homo sapiens BAC clone RP11-241P9.</title>
        <authorList>
            <person name="Kozlowicz A."/>
            <person name="McLellan M."/>
        </authorList>
    </citation>
    <scope>NUCLEOTIDE SEQUENCE</scope>
</reference>
<reference evidence="2" key="5">
    <citation type="journal article" date="2004" name="Nat. Genet.">
        <title>Complete sequencing and characterization of 21,243 full-length human cDNAs.</title>
        <authorList>
            <person name="Ota T."/>
            <person name="Suzuki Y."/>
            <person name="Nishikawa T."/>
            <person name="Otsuki T."/>
            <person name="Sugiyama T."/>
            <person name="Irie R."/>
            <person name="Wakamatsu A."/>
            <person name="Hayashi K."/>
            <person name="Sato H."/>
            <person name="Nagai K."/>
            <person name="Kimura K."/>
            <person name="Makita H."/>
            <person name="Sekine M."/>
            <person name="Obayashi M."/>
            <person name="Nishi T."/>
            <person name="Shibahara T."/>
            <person name="Tanaka T."/>
            <person name="Ishii S."/>
            <person name="Yamamoto J."/>
            <person name="Saito K."/>
            <person name="Kawai Y."/>
            <person name="Isono Y."/>
            <person name="Nakamura Y."/>
            <person name="Nagahari K."/>
            <person name="Murakami K."/>
            <person name="Yasuda T."/>
            <person name="Iwayanagi T."/>
            <person name="Wagatsuma M."/>
            <person name="Shiratori A."/>
            <person name="Sudo H."/>
            <person name="Hosoiri T."/>
            <person name="Kaku Y."/>
            <person name="Kodaira H."/>
            <person name="Kondo H."/>
            <person name="Sugawara M."/>
            <person name="Takahashi M."/>
            <person name="Kanda K."/>
            <person name="Yokoi T."/>
            <person name="Furuya T."/>
            <person name="Kikkawa E."/>
            <person name="Omura Y."/>
            <person name="Abe K."/>
            <person name="Kamihara K."/>
            <person name="Katsuta N."/>
            <person name="Sato K."/>
            <person name="Tanikawa M."/>
            <person name="Yamazaki M."/>
            <person name="Ninomiya K."/>
            <person name="Ishibashi T."/>
            <person name="Yamashita H."/>
            <person name="Murakawa K."/>
            <person name="Fujimori K."/>
            <person name="Tanai H."/>
            <person name="Kimata M."/>
            <person name="Watanabe M."/>
            <person name="Hiraoka S."/>
            <person name="Chiba Y."/>
            <person name="Ishida S."/>
            <person name="Ono Y."/>
            <person name="Takiguchi S."/>
            <person name="Watanabe S."/>
            <person name="Yosida M."/>
            <person name="Hotuta T."/>
            <person name="Kusano J."/>
            <person name="Kanehori K."/>
            <person name="Takahashi-Fujii A."/>
            <person name="Hara H."/>
            <person name="Tanase T."/>
            <person name="Nomura Y."/>
            <person name="Togiya S."/>
            <person name="Komai F."/>
            <person name="Hara R."/>
            <person name="Takeuchi K."/>
            <person name="Arita M."/>
            <person name="Imose N."/>
            <person name="Musashino K."/>
            <person name="Yuuki H."/>
            <person name="Oshima A."/>
            <person name="Sasaki N."/>
            <person name="Aotsuka S."/>
            <person name="Yoshikawa Y."/>
            <person name="Matsunawa H."/>
            <person name="Ichihara T."/>
            <person name="Shiohata N."/>
            <person name="Sano S."/>
            <person name="Moriya S."/>
            <person name="Momiyama H."/>
            <person name="Satoh N."/>
            <person name="Takami S."/>
            <person name="Terashima Y."/>
            <person name="Suzuki O."/>
            <person name="Nakagawa S."/>
            <person name="Senoh A."/>
            <person name="Mizoguchi H."/>
            <person name="Goto Y."/>
            <person name="Shimizu F."/>
            <person name="Wakebe H."/>
            <person name="Hishigaki H."/>
            <person name="Watanabe T."/>
            <person name="Sugiyama A."/>
            <person name="Takemoto M."/>
            <person name="Kawakami B."/>
            <person name="Yamazaki M."/>
            <person name="Watanabe K."/>
            <person name="Kumagai A."/>
            <person name="Itakura S."/>
            <person name="Fukuzumi Y."/>
            <person name="Fujimori Y."/>
            <person name="Komiyama M."/>
            <person name="Tashiro H."/>
            <person name="Tanigami A."/>
            <person name="Fujiwara T."/>
            <person name="Ono T."/>
            <person name="Yamada K."/>
            <person name="Fujii Y."/>
            <person name="Ozaki K."/>
            <person name="Hirao M."/>
            <person name="Ohmori Y."/>
            <person name="Kawabata A."/>
            <person name="Hikiji T."/>
            <person name="Kobatake N."/>
            <person name="Inagaki H."/>
            <person name="Ikema Y."/>
            <person name="Okamoto S."/>
            <person name="Okitani R."/>
            <person name="Kawakami T."/>
            <person name="Noguchi S."/>
            <person name="Itoh T."/>
            <person name="Shigeta K."/>
            <person name="Senba T."/>
            <person name="Matsumura K."/>
            <person name="Nakajima Y."/>
            <person name="Mizuno T."/>
            <person name="Morinaga M."/>
            <person name="Sasaki M."/>
            <person name="Togashi T."/>
            <person name="Oyama M."/>
            <person name="Hata H."/>
            <person name="Watanabe M."/>
            <person name="Komatsu T."/>
            <person name="Mizushima-Sugano J."/>
            <person name="Satoh T."/>
            <person name="Shirai Y."/>
            <person name="Takahashi Y."/>
            <person name="Nakagawa K."/>
            <person name="Okumura K."/>
            <person name="Nagase T."/>
            <person name="Nomura N."/>
            <person name="Kikuchi H."/>
            <person name="Masuho Y."/>
            <person name="Yamashita R."/>
            <person name="Nakai K."/>
            <person name="Yada T."/>
            <person name="Nakamura Y."/>
            <person name="Ohara O."/>
            <person name="Isogai T."/>
            <person name="Sugano S."/>
        </authorList>
    </citation>
    <scope>NUCLEOTIDE SEQUENCE</scope>
    <source>
        <tissue evidence="2">Brain</tissue>
    </source>
</reference>
<evidence type="ECO:0000313" key="4">
    <source>
        <dbReference type="EMBL" id="EAX01046.1"/>
    </source>
</evidence>
<reference evidence="4" key="2">
    <citation type="journal article" date="2001" name="Science">
        <title>The sequence of the human genome.</title>
        <authorList>
            <person name="Venter J.C."/>
            <person name="Adams M.D."/>
            <person name="Myers E.W."/>
            <person name="Li P.W."/>
            <person name="Mural R.J."/>
            <person name="Sutton G.G."/>
            <person name="Smith H.O."/>
            <person name="Yandell M."/>
            <person name="Evans C.A."/>
            <person name="Holt R.A."/>
            <person name="Gocayne J.D."/>
            <person name="Amanatides P."/>
            <person name="Ballew R.M."/>
            <person name="Huson D.H."/>
            <person name="Wortman J.R."/>
            <person name="Zhang Q."/>
            <person name="Kodira C.D."/>
            <person name="Zheng X.H."/>
            <person name="Chen L."/>
            <person name="Skupski M."/>
            <person name="Subramanian G."/>
            <person name="Thomas P.D."/>
            <person name="Zhang J."/>
            <person name="Gabor Miklos G.L."/>
            <person name="Nelson C."/>
            <person name="Broder S."/>
            <person name="Clark A.G."/>
            <person name="Nadeau J."/>
            <person name="McKusick V.A."/>
            <person name="Zinder N."/>
            <person name="Levine A.J."/>
            <person name="Roberts R.J."/>
            <person name="Simon M."/>
            <person name="Slayman C."/>
            <person name="Hunkapiller M."/>
            <person name="Bolanos R."/>
            <person name="Delcher A."/>
            <person name="Dew I."/>
            <person name="Fasulo D."/>
            <person name="Flanigan M."/>
            <person name="Florea L."/>
            <person name="Halpern A."/>
            <person name="Hannenhalli S."/>
            <person name="Kravitz S."/>
            <person name="Levy S."/>
            <person name="Mobarry C."/>
            <person name="Reinert K."/>
            <person name="Remington K."/>
            <person name="Abu-Threideh J."/>
            <person name="Beasley E."/>
            <person name="Biddick K."/>
            <person name="Bonazzi V."/>
            <person name="Brandon R."/>
            <person name="Cargill M."/>
            <person name="Chandramouliswaran I."/>
            <person name="Charlab R."/>
            <person name="Chaturvedi K."/>
            <person name="Deng Z."/>
            <person name="Di Francesco V."/>
            <person name="Dunn P."/>
            <person name="Eilbeck K."/>
            <person name="Evangelista C."/>
            <person name="Gabrielian A.E."/>
            <person name="Gan W."/>
            <person name="Ge W."/>
            <person name="Gong F."/>
            <person name="Gu Z."/>
            <person name="Guan P."/>
            <person name="Heiman T.J."/>
            <person name="Higgins M.E."/>
            <person name="Ji R.R."/>
            <person name="Ke Z."/>
            <person name="Ketchum K.A."/>
            <person name="Lai Z."/>
            <person name="Lei Y."/>
            <person name="Li Z."/>
            <person name="Li J."/>
            <person name="Liang Y."/>
            <person name="Lin X."/>
            <person name="Lu F."/>
            <person name="Merkulov G.V."/>
            <person name="Milshina N."/>
            <person name="Moore H.M."/>
            <person name="Naik A.K."/>
            <person name="Narayan V.A."/>
            <person name="Neelam B."/>
            <person name="Nusskern D."/>
            <person name="Rusch D.B."/>
            <person name="Salzberg S."/>
            <person name="Shao W."/>
            <person name="Shue B."/>
            <person name="Sun J."/>
            <person name="Wang Z."/>
            <person name="Wang A."/>
            <person name="Wang X."/>
            <person name="Wang J."/>
            <person name="Wei M."/>
            <person name="Wides R."/>
            <person name="Xiao C."/>
            <person name="Yan C."/>
            <person name="Yao A."/>
            <person name="Ye J."/>
            <person name="Zhan M."/>
            <person name="Zhang W."/>
            <person name="Zhang H."/>
            <person name="Zhao Q."/>
            <person name="Zheng L."/>
            <person name="Zhong F."/>
            <person name="Zhong W."/>
            <person name="Zhu S."/>
            <person name="Zhao S."/>
            <person name="Gilbert D."/>
            <person name="Baumhueter S."/>
            <person name="Spier G."/>
            <person name="Carter C."/>
            <person name="Cravchik A."/>
            <person name="Woodage T."/>
            <person name="Ali F."/>
            <person name="An H."/>
            <person name="Awe A."/>
            <person name="Baldwin D."/>
            <person name="Baden H."/>
            <person name="Barnstead M."/>
            <person name="Barrow I."/>
            <person name="Beeson K."/>
            <person name="Busam D."/>
            <person name="Carver A."/>
            <person name="Center A."/>
            <person name="Cheng M.L."/>
            <person name="Curry L."/>
            <person name="Danaher S."/>
            <person name="Davenport L."/>
            <person name="Desilets R."/>
            <person name="Dietz S."/>
            <person name="Dodson K."/>
            <person name="Doup L."/>
            <person name="Ferriera S."/>
            <person name="Garg N."/>
            <person name="Gluecksmann A."/>
            <person name="Hart B."/>
            <person name="Haynes J."/>
            <person name="Haynes C."/>
            <person name="Heiner C."/>
            <person name="Hladun S."/>
            <person name="Hostin D."/>
            <person name="Houck J."/>
            <person name="Howland T."/>
            <person name="Ibegwam C."/>
            <person name="Johnson J."/>
            <person name="Kalush F."/>
            <person name="Kline L."/>
            <person name="Koduru S."/>
            <person name="Love A."/>
            <person name="Mann F."/>
            <person name="May D."/>
            <person name="McCawley S."/>
            <person name="McIntosh T."/>
            <person name="McMullen I."/>
            <person name="Moy M."/>
            <person name="Moy L."/>
            <person name="Murphy B."/>
            <person name="Nelson K."/>
            <person name="Pfannkoch C."/>
            <person name="Pratts E."/>
            <person name="Puri V."/>
            <person name="Qureshi H."/>
            <person name="Reardon M."/>
            <person name="Rodriguez R."/>
            <person name="Rogers Y.H."/>
            <person name="Romblad D."/>
            <person name="Ruhfel B."/>
            <person name="Scott R."/>
            <person name="Sitter C."/>
            <person name="Smallwood M."/>
            <person name="Stewart E."/>
            <person name="Strong R."/>
            <person name="Suh E."/>
            <person name="Thomas R."/>
            <person name="Tint N.N."/>
            <person name="Tse S."/>
            <person name="Vech C."/>
            <person name="Wang G."/>
            <person name="Wetter J."/>
            <person name="Williams S."/>
            <person name="Williams M."/>
            <person name="Windsor S."/>
            <person name="Winn-Deen E."/>
            <person name="Wolfe K."/>
            <person name="Zaveri J."/>
            <person name="Zaveri K."/>
            <person name="Abril J.F."/>
            <person name="Guigo R."/>
            <person name="Campbell M.J."/>
            <person name="Sjolander K.V."/>
            <person name="Karlak B."/>
            <person name="Kejariwal A."/>
            <person name="Mi H."/>
            <person name="Lazareva B."/>
            <person name="Hatton T."/>
            <person name="Narechania A."/>
            <person name="Diemer K."/>
            <person name="Muruganujan A."/>
            <person name="Guo N."/>
            <person name="Sato S."/>
            <person name="Bafna V."/>
            <person name="Istrail S."/>
            <person name="Lippert R."/>
            <person name="Schwartz R."/>
            <person name="Walenz B."/>
            <person name="Yooseph S."/>
            <person name="Allen D."/>
            <person name="Basu A."/>
            <person name="Baxendale J."/>
            <person name="Blick L."/>
            <person name="Caminha M."/>
            <person name="Carnes-Stine J."/>
            <person name="Caulk P."/>
            <person name="Chiang Y.H."/>
            <person name="Coyne M."/>
            <person name="Dahlke C."/>
            <person name="Mays A."/>
            <person name="Dombroski M."/>
            <person name="Donnelly M."/>
            <person name="Ely D."/>
            <person name="Esparham S."/>
            <person name="Fosler C."/>
            <person name="Gire H."/>
            <person name="Glanowski S."/>
            <person name="Glasser K."/>
            <person name="Glodek A."/>
            <person name="Gorokhov M."/>
            <person name="Graham K."/>
            <person name="Gropman B."/>
            <person name="Harris M."/>
            <person name="Heil J."/>
            <person name="Henderson S."/>
            <person name="Hoover J."/>
            <person name="Jennings D."/>
            <person name="Jordan C."/>
            <person name="Jordan J."/>
            <person name="Kasha J."/>
            <person name="Kagan L."/>
            <person name="Kraft C."/>
            <person name="Levitsky A."/>
            <person name="Lewis M."/>
            <person name="Liu X."/>
            <person name="Lopez J."/>
            <person name="Ma D."/>
            <person name="Majoros W."/>
            <person name="McDaniel J."/>
            <person name="Murphy S."/>
            <person name="Newman M."/>
            <person name="Nguyen T."/>
            <person name="Nguyen N."/>
            <person name="Nodell M."/>
            <person name="Pan S."/>
            <person name="Peck J."/>
            <person name="Peterson M."/>
            <person name="Rowe W."/>
            <person name="Sanders R."/>
            <person name="Scott J."/>
            <person name="Simpson M."/>
            <person name="Smith T."/>
            <person name="Sprague A."/>
            <person name="Stockwell T."/>
            <person name="Turner R."/>
            <person name="Venter E."/>
            <person name="Wang M."/>
            <person name="Wen M."/>
            <person name="Wu D."/>
            <person name="Wu M."/>
            <person name="Xia A."/>
            <person name="Zandieh A."/>
            <person name="Zhu X."/>
        </authorList>
    </citation>
    <scope>NUCLEOTIDE SEQUENCE</scope>
</reference>
<proteinExistence type="evidence at transcript level"/>
<reference evidence="4" key="8">
    <citation type="submission" date="2005-09" db="EMBL/GenBank/DDBJ databases">
        <authorList>
            <person name="Mural R.J."/>
            <person name="Istrail S."/>
            <person name="Sutton G."/>
            <person name="Florea L."/>
            <person name="Halpern A.L."/>
            <person name="Mobarry C.M."/>
            <person name="Lippert R."/>
            <person name="Walenz B."/>
            <person name="Shatkay H."/>
            <person name="Dew I."/>
            <person name="Miller J.R."/>
            <person name="Flanigan M.J."/>
            <person name="Edwards N.J."/>
            <person name="Bolanos R."/>
            <person name="Fasulo D."/>
            <person name="Halldorsson B.V."/>
            <person name="Hannenhalli S."/>
            <person name="Turner R."/>
            <person name="Yooseph S."/>
            <person name="Lu F."/>
            <person name="Nusskern D.R."/>
            <person name="Shue B.C."/>
            <person name="Zheng X.H."/>
            <person name="Zhong F."/>
            <person name="Delcher A.L."/>
            <person name="Huson D.H."/>
            <person name="Kravitz S.A."/>
            <person name="Mouchard L."/>
            <person name="Reinert K."/>
            <person name="Remington K.A."/>
            <person name="Clark A.G."/>
            <person name="Waterman M.S."/>
            <person name="Eichler E.E."/>
            <person name="Adams M.D."/>
            <person name="Hunkapiller M.W."/>
            <person name="Myers E.W."/>
            <person name="Venter J.C."/>
        </authorList>
    </citation>
    <scope>NUCLEOTIDE SEQUENCE</scope>
</reference>
<evidence type="ECO:0000313" key="1">
    <source>
        <dbReference type="EMBL" id="AAX93109.1"/>
    </source>
</evidence>
<name>Q96NM1_HUMAN</name>
<accession>Q96NM1</accession>
<reference evidence="1" key="3">
    <citation type="submission" date="2001-07" db="EMBL/GenBank/DDBJ databases">
        <authorList>
            <person name="Waterston R.H."/>
        </authorList>
    </citation>
    <scope>NUCLEOTIDE SEQUENCE</scope>
</reference>
<reference evidence="1" key="7">
    <citation type="submission" date="2005-04" db="EMBL/GenBank/DDBJ databases">
        <authorList>
            <person name="Wilson R.K."/>
        </authorList>
    </citation>
    <scope>NUCLEOTIDE SEQUENCE</scope>
</reference>
<dbReference type="EMBL" id="AK055156">
    <property type="protein sequence ID" value="BAB70863.1"/>
    <property type="molecule type" value="mRNA"/>
</dbReference>